<keyword evidence="3" id="KW-1185">Reference proteome</keyword>
<comment type="caution">
    <text evidence="2">The sequence shown here is derived from an EMBL/GenBank/DDBJ whole genome shotgun (WGS) entry which is preliminary data.</text>
</comment>
<dbReference type="Gene3D" id="3.30.420.40">
    <property type="match status" value="1"/>
</dbReference>
<dbReference type="SUPFAM" id="SSF53067">
    <property type="entry name" value="Actin-like ATPase domain"/>
    <property type="match status" value="1"/>
</dbReference>
<dbReference type="EMBL" id="NFLJ01000020">
    <property type="protein sequence ID" value="OUQ34122.1"/>
    <property type="molecule type" value="Genomic_DNA"/>
</dbReference>
<evidence type="ECO:0000313" key="3">
    <source>
        <dbReference type="Proteomes" id="UP000195305"/>
    </source>
</evidence>
<feature type="domain" description="Gcp-like" evidence="1">
    <location>
        <begin position="31"/>
        <end position="136"/>
    </location>
</feature>
<name>A0A1Y4SYV4_9FIRM</name>
<dbReference type="OrthoDB" id="9784166at2"/>
<organism evidence="2 3">
    <name type="scientific">Massilimicrobiota timonensis</name>
    <dbReference type="NCBI Taxonomy" id="1776392"/>
    <lineage>
        <taxon>Bacteria</taxon>
        <taxon>Bacillati</taxon>
        <taxon>Bacillota</taxon>
        <taxon>Erysipelotrichia</taxon>
        <taxon>Erysipelotrichales</taxon>
        <taxon>Erysipelotrichaceae</taxon>
        <taxon>Massilimicrobiota</taxon>
    </lineage>
</organism>
<dbReference type="GO" id="GO:0002949">
    <property type="term" value="P:tRNA threonylcarbamoyladenosine modification"/>
    <property type="evidence" value="ECO:0007669"/>
    <property type="project" value="InterPro"/>
</dbReference>
<evidence type="ECO:0000259" key="1">
    <source>
        <dbReference type="Pfam" id="PF00814"/>
    </source>
</evidence>
<evidence type="ECO:0000313" key="2">
    <source>
        <dbReference type="EMBL" id="OUQ34122.1"/>
    </source>
</evidence>
<gene>
    <name evidence="2" type="ORF">B5E75_07960</name>
</gene>
<dbReference type="AlphaFoldDB" id="A0A1Y4SYV4"/>
<dbReference type="RefSeq" id="WP_087358219.1">
    <property type="nucleotide sequence ID" value="NZ_AP031415.1"/>
</dbReference>
<dbReference type="InterPro" id="IPR000905">
    <property type="entry name" value="Gcp-like_dom"/>
</dbReference>
<accession>A0A1Y4SYV4</accession>
<proteinExistence type="predicted"/>
<dbReference type="NCBIfam" id="TIGR03725">
    <property type="entry name" value="T6A_YeaZ"/>
    <property type="match status" value="1"/>
</dbReference>
<dbReference type="InterPro" id="IPR022496">
    <property type="entry name" value="T6A_TsaB"/>
</dbReference>
<protein>
    <submittedName>
        <fullName evidence="2">tRNA (Adenosine(37)-N6)-threonylcarbamoyltransferase complex dimerization subunit type 1 TsaB</fullName>
    </submittedName>
</protein>
<sequence>MLQLIMDTSNQYLMVALYEDDQCLEAIQEMGSKRQSENAIPYLEKLLNKYHKELLDVDEMVITIGPGSYTGERVALTIAKTLSVISSVRIKAISSLAAYAGLQKCVSVIDARSQKVFVCAYDQGKALISEQMMAIADFPQFMQNYQDFQVVGQNEVVGYEHVEVNLASHLHELAKNESACENVDALVPRYLKDVEAKKICL</sequence>
<dbReference type="GO" id="GO:0016740">
    <property type="term" value="F:transferase activity"/>
    <property type="evidence" value="ECO:0007669"/>
    <property type="project" value="UniProtKB-KW"/>
</dbReference>
<reference evidence="2 3" key="1">
    <citation type="journal article" date="2018" name="BMC Genomics">
        <title>Whole genome sequencing and function prediction of 133 gut anaerobes isolated from chicken caecum in pure cultures.</title>
        <authorList>
            <person name="Medvecky M."/>
            <person name="Cejkova D."/>
            <person name="Polansky O."/>
            <person name="Karasova D."/>
            <person name="Kubasova T."/>
            <person name="Cizek A."/>
            <person name="Rychlik I."/>
        </authorList>
    </citation>
    <scope>NUCLEOTIDE SEQUENCE [LARGE SCALE GENOMIC DNA]</scope>
    <source>
        <strain evidence="2 3">An13</strain>
    </source>
</reference>
<dbReference type="Gene3D" id="3.30.420.200">
    <property type="match status" value="1"/>
</dbReference>
<keyword evidence="2" id="KW-0808">Transferase</keyword>
<dbReference type="InterPro" id="IPR043129">
    <property type="entry name" value="ATPase_NBD"/>
</dbReference>
<dbReference type="Pfam" id="PF00814">
    <property type="entry name" value="TsaD"/>
    <property type="match status" value="1"/>
</dbReference>
<dbReference type="Proteomes" id="UP000195305">
    <property type="component" value="Unassembled WGS sequence"/>
</dbReference>